<accession>Q7NA62</accession>
<dbReference type="Proteomes" id="UP000002514">
    <property type="component" value="Chromosome"/>
</dbReference>
<dbReference type="EMBL" id="BX571859">
    <property type="protein sequence ID" value="CAE12378.1"/>
    <property type="molecule type" value="Genomic_DNA"/>
</dbReference>
<proteinExistence type="predicted"/>
<reference evidence="2" key="1">
    <citation type="journal article" date="2003" name="Nat. Biotechnol.">
        <title>The genome sequence of the entomopathogenic bacterium Photorhabdus luminescens.</title>
        <authorList>
            <person name="Duchaud E."/>
            <person name="Rusniok C."/>
            <person name="Frangeul L."/>
            <person name="Buchrieser C."/>
            <person name="Givaudan A."/>
            <person name="Taourit S."/>
            <person name="Bocs S."/>
            <person name="Boursaux-Eude C."/>
            <person name="Chandler M."/>
            <person name="Charles J.-F."/>
            <person name="Dassa E."/>
            <person name="Derose R."/>
            <person name="Derzelle S."/>
            <person name="Freyssinet G."/>
            <person name="Gaudriault S."/>
            <person name="Medigue C."/>
            <person name="Lanois A."/>
            <person name="Powell K."/>
            <person name="Siguier P."/>
            <person name="Vincent R."/>
            <person name="Wingate V."/>
            <person name="Zouine M."/>
            <person name="Glaser P."/>
            <person name="Boemare N."/>
            <person name="Danchin A."/>
            <person name="Kunst F."/>
        </authorList>
    </citation>
    <scope>NUCLEOTIDE SEQUENCE [LARGE SCALE GENOMIC DNA]</scope>
    <source>
        <strain evidence="2">DSM 15139 / CIP 105565 / TT01</strain>
    </source>
</reference>
<evidence type="ECO:0000313" key="1">
    <source>
        <dbReference type="EMBL" id="CAE12378.1"/>
    </source>
</evidence>
<organism evidence="1 2">
    <name type="scientific">Photorhabdus laumondii subsp. laumondii (strain DSM 15139 / CIP 105565 / TT01)</name>
    <name type="common">Photorhabdus luminescens subsp. laumondii</name>
    <dbReference type="NCBI Taxonomy" id="243265"/>
    <lineage>
        <taxon>Bacteria</taxon>
        <taxon>Pseudomonadati</taxon>
        <taxon>Pseudomonadota</taxon>
        <taxon>Gammaproteobacteria</taxon>
        <taxon>Enterobacterales</taxon>
        <taxon>Morganellaceae</taxon>
        <taxon>Photorhabdus</taxon>
    </lineage>
</organism>
<gene>
    <name evidence="1" type="ordered locus">plu0083</name>
</gene>
<keyword evidence="2" id="KW-1185">Reference proteome</keyword>
<dbReference type="HOGENOM" id="CLU_2701577_0_0_6"/>
<sequence>MFIVVGVKAGWVVVVIVHLYQDAKKLPIKPHKKQVLKVVKTTVKTLYRLKLEGKTTAFNHGLKSAHHKTINGK</sequence>
<name>Q7NA62_PHOLL</name>
<dbReference type="STRING" id="243265.plu0083"/>
<dbReference type="AlphaFoldDB" id="Q7NA62"/>
<dbReference type="KEGG" id="plu:plu0083"/>
<protein>
    <submittedName>
        <fullName evidence="1">Photorhabdus luminescens subsp. laumondii TTO1 complete genome segment 1/17</fullName>
    </submittedName>
</protein>
<evidence type="ECO:0000313" key="2">
    <source>
        <dbReference type="Proteomes" id="UP000002514"/>
    </source>
</evidence>